<comment type="caution">
    <text evidence="1">The sequence shown here is derived from an EMBL/GenBank/DDBJ whole genome shotgun (WGS) entry which is preliminary data.</text>
</comment>
<name>A0A4R9G7T5_9LEPT</name>
<dbReference type="InterPro" id="IPR007801">
    <property type="entry name" value="MbnB/TglH/ChrH"/>
</dbReference>
<dbReference type="PANTHER" id="PTHR42194:SF1">
    <property type="entry name" value="UPF0276 PROTEIN HI_1600"/>
    <property type="match status" value="1"/>
</dbReference>
<dbReference type="InterPro" id="IPR036237">
    <property type="entry name" value="Xyl_isomerase-like_sf"/>
</dbReference>
<dbReference type="PANTHER" id="PTHR42194">
    <property type="entry name" value="UPF0276 PROTEIN HI_1600"/>
    <property type="match status" value="1"/>
</dbReference>
<evidence type="ECO:0000313" key="1">
    <source>
        <dbReference type="EMBL" id="TGK07563.1"/>
    </source>
</evidence>
<gene>
    <name evidence="1" type="ORF">EHO59_05530</name>
</gene>
<organism evidence="1 2">
    <name type="scientific">Leptospira semungkisensis</name>
    <dbReference type="NCBI Taxonomy" id="2484985"/>
    <lineage>
        <taxon>Bacteria</taxon>
        <taxon>Pseudomonadati</taxon>
        <taxon>Spirochaetota</taxon>
        <taxon>Spirochaetia</taxon>
        <taxon>Leptospirales</taxon>
        <taxon>Leptospiraceae</taxon>
        <taxon>Leptospira</taxon>
    </lineage>
</organism>
<dbReference type="Pfam" id="PF05114">
    <property type="entry name" value="MbnB_TglH_ChrH"/>
    <property type="match status" value="1"/>
</dbReference>
<dbReference type="SUPFAM" id="SSF51658">
    <property type="entry name" value="Xylose isomerase-like"/>
    <property type="match status" value="1"/>
</dbReference>
<sequence length="271" mass="31319">MSRIGIGLRKEHYPYLKQGSPVRVSWFEAITENYMDSKGKPLSMLEKVRENFPVALHGVSLSILGGTFPNPKYIDRWKELIDRIQPFLVSDHLCWTEEGGNYLHDLLPFPFTKEFLDFAVERVDRVQEILQRKILLENVSTYLRFQESEMQEWEFIRELALRSGCGLLLDINNVYVNSKNHGFSAQEYLSSVPWDHVGQIHIAGHTDTGEFLFDTHSRPVSSEVWDLFSQFSSKIKDLPILLEWDDDIPSFLEVEEEALKAEAILSKATVP</sequence>
<dbReference type="OrthoDB" id="9763101at2"/>
<reference evidence="1" key="1">
    <citation type="journal article" date="2019" name="PLoS Negl. Trop. Dis.">
        <title>Revisiting the worldwide diversity of Leptospira species in the environment.</title>
        <authorList>
            <person name="Vincent A.T."/>
            <person name="Schiettekatte O."/>
            <person name="Bourhy P."/>
            <person name="Veyrier F.J."/>
            <person name="Picardeau M."/>
        </authorList>
    </citation>
    <scope>NUCLEOTIDE SEQUENCE [LARGE SCALE GENOMIC DNA]</scope>
    <source>
        <strain evidence="1">SSS9</strain>
    </source>
</reference>
<dbReference type="AlphaFoldDB" id="A0A4R9G7T5"/>
<keyword evidence="2" id="KW-1185">Reference proteome</keyword>
<protein>
    <submittedName>
        <fullName evidence="1">DUF692 domain-containing protein</fullName>
    </submittedName>
</protein>
<dbReference type="RefSeq" id="WP_135585544.1">
    <property type="nucleotide sequence ID" value="NZ_RQEP01000005.1"/>
</dbReference>
<dbReference type="NCBIfam" id="NF003818">
    <property type="entry name" value="PRK05409.1"/>
    <property type="match status" value="1"/>
</dbReference>
<proteinExistence type="predicted"/>
<accession>A0A4R9G7T5</accession>
<dbReference type="EMBL" id="RQEP01000005">
    <property type="protein sequence ID" value="TGK07563.1"/>
    <property type="molecule type" value="Genomic_DNA"/>
</dbReference>
<dbReference type="Gene3D" id="3.20.20.150">
    <property type="entry name" value="Divalent-metal-dependent TIM barrel enzymes"/>
    <property type="match status" value="1"/>
</dbReference>
<evidence type="ECO:0000313" key="2">
    <source>
        <dbReference type="Proteomes" id="UP000297453"/>
    </source>
</evidence>
<dbReference type="Proteomes" id="UP000297453">
    <property type="component" value="Unassembled WGS sequence"/>
</dbReference>